<dbReference type="Pfam" id="PF01501">
    <property type="entry name" value="Glyco_transf_8"/>
    <property type="match status" value="1"/>
</dbReference>
<protein>
    <recommendedName>
        <fullName evidence="4">Glucosyltransferase 3-like N-terminal domain-containing protein</fullName>
    </recommendedName>
</protein>
<evidence type="ECO:0000313" key="5">
    <source>
        <dbReference type="EMBL" id="RGS44651.1"/>
    </source>
</evidence>
<dbReference type="EMBL" id="QSAT01000071">
    <property type="protein sequence ID" value="RGW71764.1"/>
    <property type="molecule type" value="Genomic_DNA"/>
</dbReference>
<dbReference type="Pfam" id="PF26334">
    <property type="entry name" value="Gtf3_N"/>
    <property type="match status" value="1"/>
</dbReference>
<dbReference type="InterPro" id="IPR058591">
    <property type="entry name" value="Gtf3_N"/>
</dbReference>
<keyword evidence="1" id="KW-0328">Glycosyltransferase</keyword>
<gene>
    <name evidence="6" type="ORF">DWV56_12335</name>
    <name evidence="5" type="ORF">DWX92_10325</name>
</gene>
<dbReference type="InterPro" id="IPR002495">
    <property type="entry name" value="Glyco_trans_8"/>
</dbReference>
<evidence type="ECO:0000256" key="2">
    <source>
        <dbReference type="ARBA" id="ARBA00022679"/>
    </source>
</evidence>
<proteinExistence type="predicted"/>
<dbReference type="InterPro" id="IPR029044">
    <property type="entry name" value="Nucleotide-diphossugar_trans"/>
</dbReference>
<dbReference type="InterPro" id="IPR050748">
    <property type="entry name" value="Glycosyltrans_8_dom-fam"/>
</dbReference>
<comment type="caution">
    <text evidence="6">The sequence shown here is derived from an EMBL/GenBank/DDBJ whole genome shotgun (WGS) entry which is preliminary data.</text>
</comment>
<reference evidence="7 8" key="1">
    <citation type="submission" date="2018-08" db="EMBL/GenBank/DDBJ databases">
        <title>A genome reference for cultivated species of the human gut microbiota.</title>
        <authorList>
            <person name="Zou Y."/>
            <person name="Xue W."/>
            <person name="Luo G."/>
        </authorList>
    </citation>
    <scope>NUCLEOTIDE SEQUENCE [LARGE SCALE GENOMIC DNA]</scope>
    <source>
        <strain evidence="6 7">AF10-31</strain>
        <strain evidence="5 8">AF22-10AC</strain>
    </source>
</reference>
<dbReference type="RefSeq" id="WP_118320545.1">
    <property type="nucleotide sequence ID" value="NZ_CATXNH010000054.1"/>
</dbReference>
<evidence type="ECO:0000256" key="3">
    <source>
        <dbReference type="ARBA" id="ARBA00022723"/>
    </source>
</evidence>
<dbReference type="PANTHER" id="PTHR13778">
    <property type="entry name" value="GLYCOSYLTRANSFERASE 8 DOMAIN-CONTAINING PROTEIN"/>
    <property type="match status" value="1"/>
</dbReference>
<dbReference type="Proteomes" id="UP000284651">
    <property type="component" value="Unassembled WGS sequence"/>
</dbReference>
<evidence type="ECO:0000256" key="1">
    <source>
        <dbReference type="ARBA" id="ARBA00022676"/>
    </source>
</evidence>
<evidence type="ECO:0000259" key="4">
    <source>
        <dbReference type="Pfam" id="PF26334"/>
    </source>
</evidence>
<name>A0A413CQ04_9FIRM</name>
<organism evidence="6 7">
    <name type="scientific">Holdemanella biformis</name>
    <dbReference type="NCBI Taxonomy" id="1735"/>
    <lineage>
        <taxon>Bacteria</taxon>
        <taxon>Bacillati</taxon>
        <taxon>Bacillota</taxon>
        <taxon>Erysipelotrichia</taxon>
        <taxon>Erysipelotrichales</taxon>
        <taxon>Erysipelotrichaceae</taxon>
        <taxon>Holdemanella</taxon>
    </lineage>
</organism>
<evidence type="ECO:0000313" key="7">
    <source>
        <dbReference type="Proteomes" id="UP000284651"/>
    </source>
</evidence>
<keyword evidence="2" id="KW-0808">Transferase</keyword>
<accession>A0A413CQ04</accession>
<dbReference type="Gene3D" id="3.90.550.10">
    <property type="entry name" value="Spore Coat Polysaccharide Biosynthesis Protein SpsA, Chain A"/>
    <property type="match status" value="1"/>
</dbReference>
<dbReference type="EMBL" id="QRVM01000061">
    <property type="protein sequence ID" value="RGS44651.1"/>
    <property type="molecule type" value="Genomic_DNA"/>
</dbReference>
<keyword evidence="3" id="KW-0479">Metal-binding</keyword>
<dbReference type="GO" id="GO:0016757">
    <property type="term" value="F:glycosyltransferase activity"/>
    <property type="evidence" value="ECO:0007669"/>
    <property type="project" value="UniProtKB-KW"/>
</dbReference>
<dbReference type="PANTHER" id="PTHR13778:SF47">
    <property type="entry name" value="LIPOPOLYSACCHARIDE 1,3-GALACTOSYLTRANSFERASE"/>
    <property type="match status" value="1"/>
</dbReference>
<dbReference type="GO" id="GO:0046872">
    <property type="term" value="F:metal ion binding"/>
    <property type="evidence" value="ECO:0007669"/>
    <property type="project" value="UniProtKB-KW"/>
</dbReference>
<feature type="domain" description="Glucosyltransferase 3-like N-terminal" evidence="4">
    <location>
        <begin position="2"/>
        <end position="131"/>
    </location>
</feature>
<dbReference type="Gene3D" id="3.40.50.2000">
    <property type="entry name" value="Glycogen Phosphorylase B"/>
    <property type="match status" value="1"/>
</dbReference>
<dbReference type="CDD" id="cd04194">
    <property type="entry name" value="GT8_A4GalT_like"/>
    <property type="match status" value="1"/>
</dbReference>
<evidence type="ECO:0000313" key="8">
    <source>
        <dbReference type="Proteomes" id="UP000285274"/>
    </source>
</evidence>
<dbReference type="SUPFAM" id="SSF53448">
    <property type="entry name" value="Nucleotide-diphospho-sugar transferases"/>
    <property type="match status" value="1"/>
</dbReference>
<evidence type="ECO:0000313" key="6">
    <source>
        <dbReference type="EMBL" id="RGW71764.1"/>
    </source>
</evidence>
<dbReference type="AlphaFoldDB" id="A0A413CQ04"/>
<dbReference type="Proteomes" id="UP000285274">
    <property type="component" value="Unassembled WGS sequence"/>
</dbReference>
<sequence>MNVHITNIYGFIHDQNLRKKQNLYADAAHALGFKEMGIFNFDVSTDTENELSKRIDGIISSLQFNDLVFVQLPTGNGEHYDNLLINKIKAYNTKVCILLHETIEYEYVLNAADLIMPTNNEVHAYLKEHNYSNVFYKKNINYEFGLYSNSSNIISSDFYIKKYLIDAQDQLEESVLNEQDDDIIHIGFGLHDKTGHYSVWVGTVMQSILEHTDSRICFHILHDETLSIDNKYKLEKVARSGSSIIEFHKIDENDFSVVKNQMSRFTIGTMFRRSLPELLPNLNRIIYLDADLFVNRDIKELWDVDICEYCLAGVADEGVDIHNYPKILNKYPGIKKESYFNAGVLYMNLKKLREFGNLKKLVVDFLVENPEAGLPDQDALNVIFHNKVLYLDGSWNRFVFMHRKDNVEKLDKAIFHYAAALLMLYSHSQIDLEYFRTICRTPWIDYEMYHQFEQCFDRMNDRVYQYQNMLCLLSDSDVKHVFYGEENKKLKTLYSRIHLKDGDYRVLEYAKNMESDILPCKDLSVLKDEKSPIIIFVNWESDDCSAIQNLEELGFKNGKDFFVVERFFSFFDGGFM</sequence>